<protein>
    <submittedName>
        <fullName evidence="5">Acetyltransferase</fullName>
    </submittedName>
</protein>
<reference evidence="5 6" key="1">
    <citation type="submission" date="2016-01" db="EMBL/GenBank/DDBJ databases">
        <title>Draft genome sequence of Clavibacter michiganensis subsp. tessellarius DOAB 609.</title>
        <authorList>
            <person name="Tambong J.T."/>
        </authorList>
    </citation>
    <scope>NUCLEOTIDE SEQUENCE [LARGE SCALE GENOMIC DNA]</scope>
    <source>
        <strain evidence="5 6">DOAB 609</strain>
    </source>
</reference>
<proteinExistence type="inferred from homology"/>
<evidence type="ECO:0000313" key="5">
    <source>
        <dbReference type="EMBL" id="KZC94669.1"/>
    </source>
</evidence>
<dbReference type="GO" id="GO:0005737">
    <property type="term" value="C:cytoplasm"/>
    <property type="evidence" value="ECO:0007669"/>
    <property type="project" value="TreeGrafter"/>
</dbReference>
<evidence type="ECO:0000256" key="2">
    <source>
        <dbReference type="ARBA" id="ARBA00023315"/>
    </source>
</evidence>
<dbReference type="PANTHER" id="PTHR43792">
    <property type="entry name" value="GNAT FAMILY, PUTATIVE (AFU_ORTHOLOGUE AFUA_3G00765)-RELATED-RELATED"/>
    <property type="match status" value="1"/>
</dbReference>
<keyword evidence="1 5" id="KW-0808">Transferase</keyword>
<sequence>MSAPLPGADERVTLAPGIVMRPARIGDAAALAEAYRENREHLRPFEPARTDAFFTAAGQRAQLAGRVAERAAGSGLPYLVVEGDRVIGRCDLFAVKRGAAQSASLGYWIHRDRQGAGLATAAAAQAVRIARAAGLHRVEASTLVGNVGSEHVLRRAGFAAIGVAAGYLRVDGTWSDHTLWQRVVDGAR</sequence>
<organism evidence="5 6">
    <name type="scientific">Clavibacter tessellarius</name>
    <dbReference type="NCBI Taxonomy" id="31965"/>
    <lineage>
        <taxon>Bacteria</taxon>
        <taxon>Bacillati</taxon>
        <taxon>Actinomycetota</taxon>
        <taxon>Actinomycetes</taxon>
        <taxon>Micrococcales</taxon>
        <taxon>Microbacteriaceae</taxon>
        <taxon>Clavibacter</taxon>
    </lineage>
</organism>
<feature type="domain" description="N-acetyltransferase" evidence="4">
    <location>
        <begin position="18"/>
        <end position="180"/>
    </location>
</feature>
<evidence type="ECO:0000313" key="6">
    <source>
        <dbReference type="Proteomes" id="UP000076218"/>
    </source>
</evidence>
<dbReference type="RefSeq" id="WP_063071993.1">
    <property type="nucleotide sequence ID" value="NZ_LQXA01000036.1"/>
</dbReference>
<evidence type="ECO:0000256" key="3">
    <source>
        <dbReference type="ARBA" id="ARBA00038502"/>
    </source>
</evidence>
<dbReference type="GO" id="GO:0008999">
    <property type="term" value="F:protein-N-terminal-alanine acetyltransferase activity"/>
    <property type="evidence" value="ECO:0007669"/>
    <property type="project" value="TreeGrafter"/>
</dbReference>
<dbReference type="AlphaFoldDB" id="A0A154V061"/>
<dbReference type="Gene3D" id="3.40.630.30">
    <property type="match status" value="1"/>
</dbReference>
<dbReference type="InterPro" id="IPR000182">
    <property type="entry name" value="GNAT_dom"/>
</dbReference>
<dbReference type="InterPro" id="IPR016181">
    <property type="entry name" value="Acyl_CoA_acyltransferase"/>
</dbReference>
<dbReference type="PROSITE" id="PS51186">
    <property type="entry name" value="GNAT"/>
    <property type="match status" value="1"/>
</dbReference>
<name>A0A154V061_9MICO</name>
<gene>
    <name evidence="5" type="ORF">AWH51_12210</name>
</gene>
<dbReference type="STRING" id="31965.AWH51_12210"/>
<evidence type="ECO:0000259" key="4">
    <source>
        <dbReference type="PROSITE" id="PS51186"/>
    </source>
</evidence>
<comment type="caution">
    <text evidence="5">The sequence shown here is derived from an EMBL/GenBank/DDBJ whole genome shotgun (WGS) entry which is preliminary data.</text>
</comment>
<dbReference type="PANTHER" id="PTHR43792:SF8">
    <property type="entry name" value="[RIBOSOMAL PROTEIN US5]-ALANINE N-ACETYLTRANSFERASE"/>
    <property type="match status" value="1"/>
</dbReference>
<dbReference type="OrthoDB" id="5242221at2"/>
<dbReference type="Pfam" id="PF13302">
    <property type="entry name" value="Acetyltransf_3"/>
    <property type="match status" value="1"/>
</dbReference>
<dbReference type="EMBL" id="LQXA01000036">
    <property type="protein sequence ID" value="KZC94669.1"/>
    <property type="molecule type" value="Genomic_DNA"/>
</dbReference>
<dbReference type="InterPro" id="IPR051531">
    <property type="entry name" value="N-acetyltransferase"/>
</dbReference>
<dbReference type="Proteomes" id="UP000076218">
    <property type="component" value="Unassembled WGS sequence"/>
</dbReference>
<accession>A0A154V061</accession>
<keyword evidence="2" id="KW-0012">Acyltransferase</keyword>
<evidence type="ECO:0000256" key="1">
    <source>
        <dbReference type="ARBA" id="ARBA00022679"/>
    </source>
</evidence>
<comment type="similarity">
    <text evidence="3">Belongs to the acetyltransferase family. RimJ subfamily.</text>
</comment>
<dbReference type="SUPFAM" id="SSF55729">
    <property type="entry name" value="Acyl-CoA N-acyltransferases (Nat)"/>
    <property type="match status" value="1"/>
</dbReference>